<evidence type="ECO:0000313" key="4">
    <source>
        <dbReference type="EMBL" id="KYF54042.1"/>
    </source>
</evidence>
<protein>
    <recommendedName>
        <fullName evidence="3">AB hydrolase-1 domain-containing protein</fullName>
    </recommendedName>
</protein>
<dbReference type="PANTHER" id="PTHR43798:SF33">
    <property type="entry name" value="HYDROLASE, PUTATIVE (AFU_ORTHOLOGUE AFUA_2G14860)-RELATED"/>
    <property type="match status" value="1"/>
</dbReference>
<dbReference type="GO" id="GO:0008233">
    <property type="term" value="F:peptidase activity"/>
    <property type="evidence" value="ECO:0007669"/>
    <property type="project" value="InterPro"/>
</dbReference>
<dbReference type="InterPro" id="IPR029058">
    <property type="entry name" value="AB_hydrolase_fold"/>
</dbReference>
<dbReference type="GO" id="GO:0016020">
    <property type="term" value="C:membrane"/>
    <property type="evidence" value="ECO:0007669"/>
    <property type="project" value="TreeGrafter"/>
</dbReference>
<evidence type="ECO:0000256" key="1">
    <source>
        <dbReference type="ARBA" id="ARBA00010088"/>
    </source>
</evidence>
<dbReference type="Pfam" id="PF00561">
    <property type="entry name" value="Abhydrolase_1"/>
    <property type="match status" value="1"/>
</dbReference>
<evidence type="ECO:0000256" key="2">
    <source>
        <dbReference type="ARBA" id="ARBA00022801"/>
    </source>
</evidence>
<dbReference type="InterPro" id="IPR050266">
    <property type="entry name" value="AB_hydrolase_sf"/>
</dbReference>
<organism evidence="4 5">
    <name type="scientific">Sorangium cellulosum</name>
    <name type="common">Polyangium cellulosum</name>
    <dbReference type="NCBI Taxonomy" id="56"/>
    <lineage>
        <taxon>Bacteria</taxon>
        <taxon>Pseudomonadati</taxon>
        <taxon>Myxococcota</taxon>
        <taxon>Polyangia</taxon>
        <taxon>Polyangiales</taxon>
        <taxon>Polyangiaceae</taxon>
        <taxon>Sorangium</taxon>
    </lineage>
</organism>
<evidence type="ECO:0000259" key="3">
    <source>
        <dbReference type="Pfam" id="PF00561"/>
    </source>
</evidence>
<name>A0A150PEH3_SORCE</name>
<comment type="similarity">
    <text evidence="1">Belongs to the peptidase S33 family.</text>
</comment>
<dbReference type="GO" id="GO:0006508">
    <property type="term" value="P:proteolysis"/>
    <property type="evidence" value="ECO:0007669"/>
    <property type="project" value="InterPro"/>
</dbReference>
<evidence type="ECO:0000313" key="5">
    <source>
        <dbReference type="Proteomes" id="UP000075604"/>
    </source>
</evidence>
<sequence>MRSFARRSCLACVVLASGCLDPDAPGNLVPRTVAEDDALPRFTLRDGARIHLRTQGDPKNPTLITLHGGPGGDMRGMLGLGALSERYFVVHWDQRGTGLSERVPSSDFTAETYAADLHELVQRFSPDAPVTLFGHSWGAMYAALYIQRHPDRVGEAVLSEPGFLNASIANETELFTFGLTAEGLNDLGWSEWAMSPDGDARADFLLSLGQGWSQPGYYEDPDDPDNFKAFRLGARAMRDLQGSAKTDGEWDFDFSSGLDRFCKPVTLIGTTINTVIGFEQQERRHAPLFCDVELVRVEGEDHGWVNKHPDRVMEVLRAHLGAYEGAR</sequence>
<gene>
    <name evidence="4" type="ORF">BE04_42360</name>
</gene>
<proteinExistence type="inferred from homology"/>
<dbReference type="Proteomes" id="UP000075604">
    <property type="component" value="Unassembled WGS sequence"/>
</dbReference>
<dbReference type="PROSITE" id="PS51257">
    <property type="entry name" value="PROKAR_LIPOPROTEIN"/>
    <property type="match status" value="1"/>
</dbReference>
<dbReference type="SUPFAM" id="SSF53474">
    <property type="entry name" value="alpha/beta-Hydrolases"/>
    <property type="match status" value="1"/>
</dbReference>
<comment type="caution">
    <text evidence="4">The sequence shown here is derived from an EMBL/GenBank/DDBJ whole genome shotgun (WGS) entry which is preliminary data.</text>
</comment>
<dbReference type="InterPro" id="IPR002410">
    <property type="entry name" value="Peptidase_S33"/>
</dbReference>
<dbReference type="EMBL" id="JELX01002860">
    <property type="protein sequence ID" value="KYF54042.1"/>
    <property type="molecule type" value="Genomic_DNA"/>
</dbReference>
<feature type="domain" description="AB hydrolase-1" evidence="3">
    <location>
        <begin position="61"/>
        <end position="178"/>
    </location>
</feature>
<reference evidence="4 5" key="1">
    <citation type="submission" date="2014-02" db="EMBL/GenBank/DDBJ databases">
        <title>The small core and large imbalanced accessory genome model reveals a collaborative survival strategy of Sorangium cellulosum strains in nature.</title>
        <authorList>
            <person name="Han K."/>
            <person name="Peng R."/>
            <person name="Blom J."/>
            <person name="Li Y.-Z."/>
        </authorList>
    </citation>
    <scope>NUCLEOTIDE SEQUENCE [LARGE SCALE GENOMIC DNA]</scope>
    <source>
        <strain evidence="4 5">So0157-18</strain>
    </source>
</reference>
<dbReference type="AlphaFoldDB" id="A0A150PEH3"/>
<dbReference type="InterPro" id="IPR000073">
    <property type="entry name" value="AB_hydrolase_1"/>
</dbReference>
<dbReference type="Gene3D" id="3.40.50.1820">
    <property type="entry name" value="alpha/beta hydrolase"/>
    <property type="match status" value="1"/>
</dbReference>
<accession>A0A150PEH3</accession>
<keyword evidence="2" id="KW-0378">Hydrolase</keyword>
<dbReference type="PANTHER" id="PTHR43798">
    <property type="entry name" value="MONOACYLGLYCEROL LIPASE"/>
    <property type="match status" value="1"/>
</dbReference>
<dbReference type="PRINTS" id="PR00793">
    <property type="entry name" value="PROAMNOPTASE"/>
</dbReference>